<accession>A0A9P0M6U4</accession>
<dbReference type="Proteomes" id="UP001152888">
    <property type="component" value="Unassembled WGS sequence"/>
</dbReference>
<organism evidence="3 4">
    <name type="scientific">Acanthoscelides obtectus</name>
    <name type="common">Bean weevil</name>
    <name type="synonym">Bruchus obtectus</name>
    <dbReference type="NCBI Taxonomy" id="200917"/>
    <lineage>
        <taxon>Eukaryota</taxon>
        <taxon>Metazoa</taxon>
        <taxon>Ecdysozoa</taxon>
        <taxon>Arthropoda</taxon>
        <taxon>Hexapoda</taxon>
        <taxon>Insecta</taxon>
        <taxon>Pterygota</taxon>
        <taxon>Neoptera</taxon>
        <taxon>Endopterygota</taxon>
        <taxon>Coleoptera</taxon>
        <taxon>Polyphaga</taxon>
        <taxon>Cucujiformia</taxon>
        <taxon>Chrysomeloidea</taxon>
        <taxon>Chrysomelidae</taxon>
        <taxon>Bruchinae</taxon>
        <taxon>Bruchini</taxon>
        <taxon>Acanthoscelides</taxon>
    </lineage>
</organism>
<dbReference type="AlphaFoldDB" id="A0A9P0M6U4"/>
<dbReference type="InterPro" id="IPR025110">
    <property type="entry name" value="AMP-bd_C"/>
</dbReference>
<dbReference type="GO" id="GO:0003987">
    <property type="term" value="F:acetate-CoA ligase activity"/>
    <property type="evidence" value="ECO:0007669"/>
    <property type="project" value="UniProtKB-EC"/>
</dbReference>
<dbReference type="PANTHER" id="PTHR43347">
    <property type="entry name" value="ACYL-COA SYNTHETASE"/>
    <property type="match status" value="1"/>
</dbReference>
<keyword evidence="4" id="KW-1185">Reference proteome</keyword>
<evidence type="ECO:0000256" key="1">
    <source>
        <dbReference type="ARBA" id="ARBA00013275"/>
    </source>
</evidence>
<dbReference type="PANTHER" id="PTHR43347:SF3">
    <property type="entry name" value="ACYL-COA SYNTHETASE SHORT-CHAIN FAMILY MEMBER 3, MITOCHONDRIAL"/>
    <property type="match status" value="1"/>
</dbReference>
<dbReference type="EC" id="6.2.1.1" evidence="1"/>
<proteinExistence type="predicted"/>
<dbReference type="EMBL" id="CAKOFQ010007713">
    <property type="protein sequence ID" value="CAH2006872.1"/>
    <property type="molecule type" value="Genomic_DNA"/>
</dbReference>
<evidence type="ECO:0000259" key="2">
    <source>
        <dbReference type="Pfam" id="PF13193"/>
    </source>
</evidence>
<evidence type="ECO:0000313" key="3">
    <source>
        <dbReference type="EMBL" id="CAH2006872.1"/>
    </source>
</evidence>
<reference evidence="3" key="1">
    <citation type="submission" date="2022-03" db="EMBL/GenBank/DDBJ databases">
        <authorList>
            <person name="Sayadi A."/>
        </authorList>
    </citation>
    <scope>NUCLEOTIDE SEQUENCE</scope>
</reference>
<evidence type="ECO:0000313" key="4">
    <source>
        <dbReference type="Proteomes" id="UP001152888"/>
    </source>
</evidence>
<dbReference type="SUPFAM" id="SSF56801">
    <property type="entry name" value="Acetyl-CoA synthetase-like"/>
    <property type="match status" value="1"/>
</dbReference>
<dbReference type="GO" id="GO:0050218">
    <property type="term" value="F:propionate-CoA ligase activity"/>
    <property type="evidence" value="ECO:0007669"/>
    <property type="project" value="TreeGrafter"/>
</dbReference>
<name>A0A9P0M6U4_ACAOB</name>
<comment type="caution">
    <text evidence="3">The sequence shown here is derived from an EMBL/GenBank/DDBJ whole genome shotgun (WGS) entry which is preliminary data.</text>
</comment>
<gene>
    <name evidence="3" type="ORF">ACAOBT_LOCUS29351</name>
</gene>
<dbReference type="GO" id="GO:0005759">
    <property type="term" value="C:mitochondrial matrix"/>
    <property type="evidence" value="ECO:0007669"/>
    <property type="project" value="TreeGrafter"/>
</dbReference>
<dbReference type="Gene3D" id="3.30.300.30">
    <property type="match status" value="1"/>
</dbReference>
<protein>
    <recommendedName>
        <fullName evidence="1">acetate--CoA ligase</fullName>
        <ecNumber evidence="1">6.2.1.1</ecNumber>
    </recommendedName>
</protein>
<dbReference type="InterPro" id="IPR045851">
    <property type="entry name" value="AMP-bd_C_sf"/>
</dbReference>
<sequence>MDAGYIDAEGRVYVTARADDVINVAGHRLSTLALENIILGHPDVANACVVSVPDEIKFEVPLCLFVMKEGEAVLSEFIVAKELVTMIRESVGAVAAFKLAVAVRGLPMTRSGKICRKSISDLARNKLKKISATVVDPTVYQEIEDALKKLGFCKDKGHNY</sequence>
<dbReference type="OrthoDB" id="1706066at2759"/>
<feature type="domain" description="AMP-binding enzyme C-terminal" evidence="2">
    <location>
        <begin position="34"/>
        <end position="113"/>
    </location>
</feature>
<dbReference type="Pfam" id="PF13193">
    <property type="entry name" value="AMP-binding_C"/>
    <property type="match status" value="1"/>
</dbReference>